<evidence type="ECO:0000256" key="6">
    <source>
        <dbReference type="ARBA" id="ARBA00023146"/>
    </source>
</evidence>
<evidence type="ECO:0000256" key="8">
    <source>
        <dbReference type="RuleBase" id="RU363037"/>
    </source>
</evidence>
<proteinExistence type="inferred from homology"/>
<dbReference type="HAMAP" id="MF_01428">
    <property type="entry name" value="Glu_Q_tRNA_synth"/>
    <property type="match status" value="1"/>
</dbReference>
<dbReference type="SUPFAM" id="SSF52374">
    <property type="entry name" value="Nucleotidylyl transferase"/>
    <property type="match status" value="1"/>
</dbReference>
<organism evidence="11">
    <name type="scientific">Polynucleobacter sp. UK-FUSCHL-C3</name>
    <dbReference type="NCBI Taxonomy" id="2955208"/>
    <lineage>
        <taxon>Bacteria</taxon>
        <taxon>Pseudomonadati</taxon>
        <taxon>Pseudomonadota</taxon>
        <taxon>Betaproteobacteria</taxon>
        <taxon>Burkholderiales</taxon>
        <taxon>Burkholderiaceae</taxon>
        <taxon>Polynucleobacter</taxon>
    </lineage>
</organism>
<dbReference type="GO" id="GO:0006424">
    <property type="term" value="P:glutamyl-tRNA aminoacylation"/>
    <property type="evidence" value="ECO:0007669"/>
    <property type="project" value="InterPro"/>
</dbReference>
<dbReference type="RefSeq" id="WP_353439175.1">
    <property type="nucleotide sequence ID" value="NZ_CP099959.1"/>
</dbReference>
<reference evidence="11" key="1">
    <citation type="submission" date="2022-06" db="EMBL/GenBank/DDBJ databases">
        <title>New Polynucleobacter species.</title>
        <authorList>
            <person name="Hahn M.W."/>
        </authorList>
    </citation>
    <scope>NUCLEOTIDE SEQUENCE</scope>
    <source>
        <strain evidence="11">UK-FUSCHL-C3</strain>
    </source>
</reference>
<gene>
    <name evidence="11" type="primary">gluQRS</name>
    <name evidence="7" type="synonym">gluQ</name>
    <name evidence="11" type="ORF">NKE59_01695</name>
</gene>
<keyword evidence="8" id="KW-0648">Protein biosynthesis</keyword>
<evidence type="ECO:0000256" key="7">
    <source>
        <dbReference type="HAMAP-Rule" id="MF_01428"/>
    </source>
</evidence>
<comment type="function">
    <text evidence="7">Catalyzes the tRNA-independent activation of glutamate in presence of ATP and the subsequent transfer of glutamate onto a tRNA(Asp). Glutamate is transferred on the 2-amino-5-(4,5-dihydroxy-2-cyclopenten-1-yl) moiety of the queuosine in the wobble position of the QUC anticodon.</text>
</comment>
<evidence type="ECO:0000256" key="3">
    <source>
        <dbReference type="ARBA" id="ARBA00022741"/>
    </source>
</evidence>
<dbReference type="NCBIfam" id="NF004314">
    <property type="entry name" value="PRK05710.1-3"/>
    <property type="match status" value="1"/>
</dbReference>
<dbReference type="GO" id="GO:0005524">
    <property type="term" value="F:ATP binding"/>
    <property type="evidence" value="ECO:0007669"/>
    <property type="project" value="UniProtKB-KW"/>
</dbReference>
<sequence length="317" mass="35560">MNTLQNPQSSQGSSQETSRQAFPYRGRFAPSPTGPLHAGSLASALGSWLDARAHGGQWLVRIEDVDTPRTVQGSDQIILQQLIACGLYWDEEVVWQSKRTALYQAALDQLNKDQMTYRCICSRKHIEETLRANGAELGRHEELIYPGNCRNQNRHEEKAAIRVSLPSSCVLQFKDRMKGVQSQDLTTQVGDFVLRRADGLFTYQLAVVVDDHLQDITHIVRGEDLFSNTARQLYLQQILGYQIPSYLHLPLVTNAAGEKLSKQTQALGINTNTKEATLDALNTAASHLDIWGDALKPLSTIDEWLSIAIKIWQHKGW</sequence>
<feature type="binding site" evidence="7">
    <location>
        <position position="149"/>
    </location>
    <ligand>
        <name>Zn(2+)</name>
        <dbReference type="ChEBI" id="CHEBI:29105"/>
    </ligand>
</feature>
<dbReference type="GO" id="GO:0005829">
    <property type="term" value="C:cytosol"/>
    <property type="evidence" value="ECO:0007669"/>
    <property type="project" value="TreeGrafter"/>
</dbReference>
<dbReference type="NCBIfam" id="NF004313">
    <property type="entry name" value="PRK05710.1-2"/>
    <property type="match status" value="1"/>
</dbReference>
<dbReference type="PRINTS" id="PR00987">
    <property type="entry name" value="TRNASYNTHGLU"/>
</dbReference>
<feature type="compositionally biased region" description="Polar residues" evidence="9">
    <location>
        <begin position="1"/>
        <end position="20"/>
    </location>
</feature>
<dbReference type="InterPro" id="IPR000924">
    <property type="entry name" value="Glu/Gln-tRNA-synth"/>
</dbReference>
<dbReference type="AlphaFoldDB" id="A0AAU8A2V2"/>
<feature type="binding site" evidence="7">
    <location>
        <position position="203"/>
    </location>
    <ligand>
        <name>L-glutamate</name>
        <dbReference type="ChEBI" id="CHEBI:29985"/>
    </ligand>
</feature>
<dbReference type="GO" id="GO:0004818">
    <property type="term" value="F:glutamate-tRNA ligase activity"/>
    <property type="evidence" value="ECO:0007669"/>
    <property type="project" value="TreeGrafter"/>
</dbReference>
<evidence type="ECO:0000256" key="1">
    <source>
        <dbReference type="ARBA" id="ARBA00022598"/>
    </source>
</evidence>
<dbReference type="NCBIfam" id="NF004315">
    <property type="entry name" value="PRK05710.1-4"/>
    <property type="match status" value="1"/>
</dbReference>
<feature type="region of interest" description="Disordered" evidence="9">
    <location>
        <begin position="1"/>
        <end position="29"/>
    </location>
</feature>
<feature type="short sequence motif" description="'KMSKS' region" evidence="7">
    <location>
        <begin position="259"/>
        <end position="263"/>
    </location>
</feature>
<keyword evidence="4 7" id="KW-0862">Zinc</keyword>
<dbReference type="InterPro" id="IPR049940">
    <property type="entry name" value="GluQ/Sye"/>
</dbReference>
<evidence type="ECO:0000259" key="10">
    <source>
        <dbReference type="Pfam" id="PF00749"/>
    </source>
</evidence>
<feature type="binding site" evidence="7">
    <location>
        <position position="63"/>
    </location>
    <ligand>
        <name>L-glutamate</name>
        <dbReference type="ChEBI" id="CHEBI:29985"/>
    </ligand>
</feature>
<feature type="short sequence motif" description="'HIGH' region" evidence="7">
    <location>
        <begin position="30"/>
        <end position="40"/>
    </location>
</feature>
<keyword evidence="5 7" id="KW-0067">ATP-binding</keyword>
<evidence type="ECO:0000256" key="2">
    <source>
        <dbReference type="ARBA" id="ARBA00022723"/>
    </source>
</evidence>
<dbReference type="NCBIfam" id="TIGR03838">
    <property type="entry name" value="queuosine_YadB"/>
    <property type="match status" value="1"/>
</dbReference>
<feature type="binding site" evidence="7">
    <location>
        <position position="121"/>
    </location>
    <ligand>
        <name>Zn(2+)</name>
        <dbReference type="ChEBI" id="CHEBI:29105"/>
    </ligand>
</feature>
<dbReference type="EC" id="6.1.1.-" evidence="7"/>
<evidence type="ECO:0000256" key="4">
    <source>
        <dbReference type="ARBA" id="ARBA00022833"/>
    </source>
</evidence>
<feature type="binding site" evidence="7">
    <location>
        <begin position="27"/>
        <end position="31"/>
    </location>
    <ligand>
        <name>L-glutamate</name>
        <dbReference type="ChEBI" id="CHEBI:29985"/>
    </ligand>
</feature>
<dbReference type="PANTHER" id="PTHR43311:SF1">
    <property type="entry name" value="GLUTAMYL-Q TRNA(ASP) SYNTHETASE"/>
    <property type="match status" value="1"/>
</dbReference>
<keyword evidence="1 7" id="KW-0436">Ligase</keyword>
<dbReference type="GO" id="GO:0006400">
    <property type="term" value="P:tRNA modification"/>
    <property type="evidence" value="ECO:0007669"/>
    <property type="project" value="InterPro"/>
</dbReference>
<name>A0AAU8A2V2_9BURK</name>
<feature type="binding site" evidence="7">
    <location>
        <position position="262"/>
    </location>
    <ligand>
        <name>ATP</name>
        <dbReference type="ChEBI" id="CHEBI:30616"/>
    </ligand>
</feature>
<evidence type="ECO:0000313" key="11">
    <source>
        <dbReference type="EMBL" id="XCC58028.1"/>
    </source>
</evidence>
<comment type="similarity">
    <text evidence="7">Belongs to the class-I aminoacyl-tRNA synthetase family. GluQ subfamily.</text>
</comment>
<feature type="binding site" evidence="7">
    <location>
        <position position="145"/>
    </location>
    <ligand>
        <name>Zn(2+)</name>
        <dbReference type="ChEBI" id="CHEBI:29105"/>
    </ligand>
</feature>
<dbReference type="PANTHER" id="PTHR43311">
    <property type="entry name" value="GLUTAMATE--TRNA LIGASE"/>
    <property type="match status" value="1"/>
</dbReference>
<evidence type="ECO:0000256" key="5">
    <source>
        <dbReference type="ARBA" id="ARBA00022840"/>
    </source>
</evidence>
<dbReference type="InterPro" id="IPR014729">
    <property type="entry name" value="Rossmann-like_a/b/a_fold"/>
</dbReference>
<keyword evidence="2 7" id="KW-0479">Metal-binding</keyword>
<dbReference type="EMBL" id="CP099959">
    <property type="protein sequence ID" value="XCC58028.1"/>
    <property type="molecule type" value="Genomic_DNA"/>
</dbReference>
<keyword evidence="6 7" id="KW-0030">Aminoacyl-tRNA synthetase</keyword>
<accession>A0AAU8A2V2</accession>
<comment type="cofactor">
    <cofactor evidence="7">
        <name>Zn(2+)</name>
        <dbReference type="ChEBI" id="CHEBI:29105"/>
    </cofactor>
    <text evidence="7">Binds 1 zinc ion per subunit.</text>
</comment>
<feature type="binding site" evidence="7">
    <location>
        <position position="119"/>
    </location>
    <ligand>
        <name>Zn(2+)</name>
        <dbReference type="ChEBI" id="CHEBI:29105"/>
    </ligand>
</feature>
<dbReference type="GO" id="GO:0008270">
    <property type="term" value="F:zinc ion binding"/>
    <property type="evidence" value="ECO:0007669"/>
    <property type="project" value="UniProtKB-UniRule"/>
</dbReference>
<feature type="domain" description="Glutamyl/glutaminyl-tRNA synthetase class Ib catalytic" evidence="10">
    <location>
        <begin position="25"/>
        <end position="269"/>
    </location>
</feature>
<dbReference type="Gene3D" id="3.40.50.620">
    <property type="entry name" value="HUPs"/>
    <property type="match status" value="1"/>
</dbReference>
<dbReference type="Pfam" id="PF00749">
    <property type="entry name" value="tRNA-synt_1c"/>
    <property type="match status" value="1"/>
</dbReference>
<dbReference type="InterPro" id="IPR022380">
    <property type="entry name" value="Glu-Q_tRNA(Asp)_Synthase"/>
</dbReference>
<feature type="binding site" evidence="7">
    <location>
        <position position="221"/>
    </location>
    <ligand>
        <name>L-glutamate</name>
        <dbReference type="ChEBI" id="CHEBI:29985"/>
    </ligand>
</feature>
<keyword evidence="3 7" id="KW-0547">Nucleotide-binding</keyword>
<evidence type="ECO:0000256" key="9">
    <source>
        <dbReference type="SAM" id="MobiDB-lite"/>
    </source>
</evidence>
<dbReference type="InterPro" id="IPR020058">
    <property type="entry name" value="Glu/Gln-tRNA-synth_Ib_cat-dom"/>
</dbReference>
<protein>
    <recommendedName>
        <fullName evidence="7">Glutamyl-Q tRNA(Asp) synthetase</fullName>
        <shortName evidence="7">Glu-Q-RSs</shortName>
        <ecNumber evidence="7">6.1.1.-</ecNumber>
    </recommendedName>
</protein>